<evidence type="ECO:0000313" key="2">
    <source>
        <dbReference type="Proteomes" id="UP000637423"/>
    </source>
</evidence>
<dbReference type="PIRSF" id="PIRSF007580">
    <property type="entry name" value="UCP07580"/>
    <property type="match status" value="1"/>
</dbReference>
<dbReference type="Proteomes" id="UP000637423">
    <property type="component" value="Unassembled WGS sequence"/>
</dbReference>
<reference evidence="1" key="2">
    <citation type="submission" date="2020-09" db="EMBL/GenBank/DDBJ databases">
        <authorList>
            <person name="Sun Q."/>
            <person name="Zhou Y."/>
        </authorList>
    </citation>
    <scope>NUCLEOTIDE SEQUENCE</scope>
    <source>
        <strain evidence="1">CGMCC 1.10998</strain>
    </source>
</reference>
<proteinExistence type="predicted"/>
<reference evidence="1" key="1">
    <citation type="journal article" date="2014" name="Int. J. Syst. Evol. Microbiol.">
        <title>Complete genome sequence of Corynebacterium casei LMG S-19264T (=DSM 44701T), isolated from a smear-ripened cheese.</title>
        <authorList>
            <consortium name="US DOE Joint Genome Institute (JGI-PGF)"/>
            <person name="Walter F."/>
            <person name="Albersmeier A."/>
            <person name="Kalinowski J."/>
            <person name="Ruckert C."/>
        </authorList>
    </citation>
    <scope>NUCLEOTIDE SEQUENCE</scope>
    <source>
        <strain evidence="1">CGMCC 1.10998</strain>
    </source>
</reference>
<comment type="caution">
    <text evidence="1">The sequence shown here is derived from an EMBL/GenBank/DDBJ whole genome shotgun (WGS) entry which is preliminary data.</text>
</comment>
<accession>A0A916V0W4</accession>
<evidence type="ECO:0000313" key="1">
    <source>
        <dbReference type="EMBL" id="GGC95144.1"/>
    </source>
</evidence>
<protein>
    <recommendedName>
        <fullName evidence="3">Metal-dependent hydrolase</fullName>
    </recommendedName>
</protein>
<dbReference type="RefSeq" id="WP_188568687.1">
    <property type="nucleotide sequence ID" value="NZ_BMED01000006.1"/>
</dbReference>
<gene>
    <name evidence="1" type="ORF">GCM10011396_48110</name>
</gene>
<dbReference type="InterPro" id="IPR016516">
    <property type="entry name" value="UCP07580"/>
</dbReference>
<evidence type="ECO:0008006" key="3">
    <source>
        <dbReference type="Google" id="ProtNLM"/>
    </source>
</evidence>
<dbReference type="PANTHER" id="PTHR39456">
    <property type="entry name" value="METAL-DEPENDENT HYDROLASE"/>
    <property type="match status" value="1"/>
</dbReference>
<dbReference type="PANTHER" id="PTHR39456:SF1">
    <property type="entry name" value="METAL-DEPENDENT HYDROLASE"/>
    <property type="match status" value="1"/>
</dbReference>
<sequence>MAAIEVRRLNIDLSQGFPRHWLGGDAFRSQLFNALSMSFPLGEQFFIDSVRAAQAQISDPQLLEDIRGFIGQEATHRHLHAQYNEQLFKQGLKYVMEPWVKRRLKASAHLSVRSNLAVTMAYEHFTAIFADVVLRDKLENAAEPAKSLWQWHAVEETEHKSVAFDAYRAIGGGYKLRVGWYVYVWLMFLIDVICQTGNNLYRDGQLFKPRTWFSAIGYLLGKKGLLWDLIPQGFSYLRPGFTPWDQDNGELASNWLHANRDTYRVLGATKDPDIASAAKKTATTA</sequence>
<keyword evidence="2" id="KW-1185">Reference proteome</keyword>
<dbReference type="Pfam" id="PF10118">
    <property type="entry name" value="Metal_hydrol"/>
    <property type="match status" value="1"/>
</dbReference>
<organism evidence="1 2">
    <name type="scientific">Undibacterium terreum</name>
    <dbReference type="NCBI Taxonomy" id="1224302"/>
    <lineage>
        <taxon>Bacteria</taxon>
        <taxon>Pseudomonadati</taxon>
        <taxon>Pseudomonadota</taxon>
        <taxon>Betaproteobacteria</taxon>
        <taxon>Burkholderiales</taxon>
        <taxon>Oxalobacteraceae</taxon>
        <taxon>Undibacterium</taxon>
    </lineage>
</organism>
<dbReference type="AlphaFoldDB" id="A0A916V0W4"/>
<name>A0A916V0W4_9BURK</name>
<dbReference type="EMBL" id="BMED01000006">
    <property type="protein sequence ID" value="GGC95144.1"/>
    <property type="molecule type" value="Genomic_DNA"/>
</dbReference>